<comment type="similarity">
    <text evidence="2">Belongs to the diacylglycerol/lipid kinase family.</text>
</comment>
<keyword evidence="11" id="KW-0594">Phospholipid biosynthesis</keyword>
<keyword evidence="5" id="KW-0479">Metal-binding</keyword>
<dbReference type="SUPFAM" id="SSF111331">
    <property type="entry name" value="NAD kinase/diacylglycerol kinase-like"/>
    <property type="match status" value="1"/>
</dbReference>
<evidence type="ECO:0000256" key="8">
    <source>
        <dbReference type="ARBA" id="ARBA00022840"/>
    </source>
</evidence>
<dbReference type="SMART" id="SM00046">
    <property type="entry name" value="DAGKc"/>
    <property type="match status" value="1"/>
</dbReference>
<name>A0A4V0WPR3_9ENTE</name>
<dbReference type="InterPro" id="IPR005218">
    <property type="entry name" value="Diacylglycerol/lipid_kinase"/>
</dbReference>
<evidence type="ECO:0000256" key="10">
    <source>
        <dbReference type="ARBA" id="ARBA00023098"/>
    </source>
</evidence>
<keyword evidence="15" id="KW-1185">Reference proteome</keyword>
<keyword evidence="9" id="KW-0460">Magnesium</keyword>
<keyword evidence="7 14" id="KW-0418">Kinase</keyword>
<protein>
    <submittedName>
        <fullName evidence="14">Diacylglycerol kinase</fullName>
    </submittedName>
</protein>
<dbReference type="GO" id="GO:0046872">
    <property type="term" value="F:metal ion binding"/>
    <property type="evidence" value="ECO:0007669"/>
    <property type="project" value="UniProtKB-KW"/>
</dbReference>
<feature type="domain" description="DAGKc" evidence="13">
    <location>
        <begin position="1"/>
        <end position="131"/>
    </location>
</feature>
<evidence type="ECO:0000256" key="4">
    <source>
        <dbReference type="ARBA" id="ARBA00022679"/>
    </source>
</evidence>
<proteinExistence type="inferred from homology"/>
<dbReference type="InterPro" id="IPR050187">
    <property type="entry name" value="Lipid_Phosphate_FormReg"/>
</dbReference>
<dbReference type="InterPro" id="IPR017438">
    <property type="entry name" value="ATP-NAD_kinase_N"/>
</dbReference>
<comment type="caution">
    <text evidence="14">The sequence shown here is derived from an EMBL/GenBank/DDBJ whole genome shotgun (WGS) entry which is preliminary data.</text>
</comment>
<evidence type="ECO:0000256" key="6">
    <source>
        <dbReference type="ARBA" id="ARBA00022741"/>
    </source>
</evidence>
<evidence type="ECO:0000256" key="1">
    <source>
        <dbReference type="ARBA" id="ARBA00001946"/>
    </source>
</evidence>
<gene>
    <name evidence="14" type="ORF">NRIC_26500</name>
</gene>
<keyword evidence="6" id="KW-0547">Nucleotide-binding</keyword>
<dbReference type="PANTHER" id="PTHR12358">
    <property type="entry name" value="SPHINGOSINE KINASE"/>
    <property type="match status" value="1"/>
</dbReference>
<evidence type="ECO:0000256" key="9">
    <source>
        <dbReference type="ARBA" id="ARBA00022842"/>
    </source>
</evidence>
<sequence>MKKALLIINPNSGEEEAKNYEELAHEKLNNLFDEVEVLHTQEDGDATRFARQAADEKVDSLFVMGGDGTVNEAVNGLAEQEYRPKFGFFPLGTVNDLAHSLNISMDPATAIEELTLERHQALDIGKINDSYFMNIVSVGSIPEAISEVDGEEKSKFGKLAYFTTAFKQVLHNESYHFSLEVDGEHLDIESSAVVFNLNESIGGFEQVVPNAKPDDGKLHLLYLKDHRITDTFKSVPDILKGIDHSTEYVGYQPFSEATLSVKDDVTLHPSVDGDEGPELPLHLKVLPQHLEVYYGPEE</sequence>
<evidence type="ECO:0000313" key="14">
    <source>
        <dbReference type="EMBL" id="GCF94759.1"/>
    </source>
</evidence>
<dbReference type="PROSITE" id="PS50146">
    <property type="entry name" value="DAGK"/>
    <property type="match status" value="1"/>
</dbReference>
<keyword evidence="10" id="KW-0443">Lipid metabolism</keyword>
<evidence type="ECO:0000256" key="7">
    <source>
        <dbReference type="ARBA" id="ARBA00022777"/>
    </source>
</evidence>
<dbReference type="NCBIfam" id="TIGR00147">
    <property type="entry name" value="YegS/Rv2252/BmrU family lipid kinase"/>
    <property type="match status" value="1"/>
</dbReference>
<dbReference type="GO" id="GO:0004143">
    <property type="term" value="F:ATP-dependent diacylglycerol kinase activity"/>
    <property type="evidence" value="ECO:0007669"/>
    <property type="project" value="TreeGrafter"/>
</dbReference>
<dbReference type="GO" id="GO:0008654">
    <property type="term" value="P:phospholipid biosynthetic process"/>
    <property type="evidence" value="ECO:0007669"/>
    <property type="project" value="UniProtKB-KW"/>
</dbReference>
<dbReference type="InterPro" id="IPR001206">
    <property type="entry name" value="Diacylglycerol_kinase_cat_dom"/>
</dbReference>
<evidence type="ECO:0000259" key="13">
    <source>
        <dbReference type="PROSITE" id="PS50146"/>
    </source>
</evidence>
<evidence type="ECO:0000256" key="12">
    <source>
        <dbReference type="ARBA" id="ARBA00023264"/>
    </source>
</evidence>
<evidence type="ECO:0000256" key="5">
    <source>
        <dbReference type="ARBA" id="ARBA00022723"/>
    </source>
</evidence>
<dbReference type="GO" id="GO:0005524">
    <property type="term" value="F:ATP binding"/>
    <property type="evidence" value="ECO:0007669"/>
    <property type="project" value="UniProtKB-KW"/>
</dbReference>
<dbReference type="GO" id="GO:0005886">
    <property type="term" value="C:plasma membrane"/>
    <property type="evidence" value="ECO:0007669"/>
    <property type="project" value="TreeGrafter"/>
</dbReference>
<dbReference type="RefSeq" id="WP_146623166.1">
    <property type="nucleotide sequence ID" value="NZ_BJCC01000022.1"/>
</dbReference>
<comment type="cofactor">
    <cofactor evidence="1">
        <name>Mg(2+)</name>
        <dbReference type="ChEBI" id="CHEBI:18420"/>
    </cofactor>
</comment>
<dbReference type="PANTHER" id="PTHR12358:SF106">
    <property type="entry name" value="LIPID KINASE YEGS"/>
    <property type="match status" value="1"/>
</dbReference>
<evidence type="ECO:0000256" key="3">
    <source>
        <dbReference type="ARBA" id="ARBA00022516"/>
    </source>
</evidence>
<dbReference type="Pfam" id="PF00781">
    <property type="entry name" value="DAGK_cat"/>
    <property type="match status" value="1"/>
</dbReference>
<keyword evidence="8" id="KW-0067">ATP-binding</keyword>
<evidence type="ECO:0000313" key="15">
    <source>
        <dbReference type="Proteomes" id="UP000290567"/>
    </source>
</evidence>
<evidence type="ECO:0000256" key="2">
    <source>
        <dbReference type="ARBA" id="ARBA00005983"/>
    </source>
</evidence>
<dbReference type="Pfam" id="PF19279">
    <property type="entry name" value="YegS_C"/>
    <property type="match status" value="1"/>
</dbReference>
<keyword evidence="12" id="KW-1208">Phospholipid metabolism</keyword>
<evidence type="ECO:0000256" key="11">
    <source>
        <dbReference type="ARBA" id="ARBA00023209"/>
    </source>
</evidence>
<dbReference type="Proteomes" id="UP000290567">
    <property type="component" value="Unassembled WGS sequence"/>
</dbReference>
<keyword evidence="3" id="KW-0444">Lipid biosynthesis</keyword>
<dbReference type="Gene3D" id="2.60.200.40">
    <property type="match status" value="1"/>
</dbReference>
<dbReference type="InterPro" id="IPR016064">
    <property type="entry name" value="NAD/diacylglycerol_kinase_sf"/>
</dbReference>
<dbReference type="EMBL" id="BJCC01000022">
    <property type="protein sequence ID" value="GCF94759.1"/>
    <property type="molecule type" value="Genomic_DNA"/>
</dbReference>
<dbReference type="AlphaFoldDB" id="A0A4V0WPR3"/>
<organism evidence="14 15">
    <name type="scientific">Enterococcus florum</name>
    <dbReference type="NCBI Taxonomy" id="2480627"/>
    <lineage>
        <taxon>Bacteria</taxon>
        <taxon>Bacillati</taxon>
        <taxon>Bacillota</taxon>
        <taxon>Bacilli</taxon>
        <taxon>Lactobacillales</taxon>
        <taxon>Enterococcaceae</taxon>
        <taxon>Enterococcus</taxon>
    </lineage>
</organism>
<dbReference type="OrthoDB" id="142078at2"/>
<keyword evidence="4" id="KW-0808">Transferase</keyword>
<accession>A0A4V0WPR3</accession>
<dbReference type="InterPro" id="IPR045540">
    <property type="entry name" value="YegS/DAGK_C"/>
</dbReference>
<reference evidence="15" key="1">
    <citation type="submission" date="2019-02" db="EMBL/GenBank/DDBJ databases">
        <title>Draft genome sequence of Enterococcus sp. Gos25-1.</title>
        <authorList>
            <person name="Tanaka N."/>
            <person name="Shiwa Y."/>
            <person name="Fujita N."/>
        </authorList>
    </citation>
    <scope>NUCLEOTIDE SEQUENCE [LARGE SCALE GENOMIC DNA]</scope>
    <source>
        <strain evidence="15">Gos25-1</strain>
    </source>
</reference>
<dbReference type="Gene3D" id="3.40.50.10330">
    <property type="entry name" value="Probable inorganic polyphosphate/atp-NAD kinase, domain 1"/>
    <property type="match status" value="1"/>
</dbReference>